<gene>
    <name evidence="1" type="ORF">BRYFOR_07726</name>
</gene>
<evidence type="ECO:0000313" key="1">
    <source>
        <dbReference type="EMBL" id="EET60166.1"/>
    </source>
</evidence>
<dbReference type="Proteomes" id="UP000005561">
    <property type="component" value="Unassembled WGS sequence"/>
</dbReference>
<proteinExistence type="predicted"/>
<evidence type="ECO:0000313" key="2">
    <source>
        <dbReference type="Proteomes" id="UP000005561"/>
    </source>
</evidence>
<comment type="caution">
    <text evidence="1">The sequence shown here is derived from an EMBL/GenBank/DDBJ whole genome shotgun (WGS) entry which is preliminary data.</text>
</comment>
<dbReference type="EMBL" id="ACCL02000012">
    <property type="protein sequence ID" value="EET60166.1"/>
    <property type="molecule type" value="Genomic_DNA"/>
</dbReference>
<organism evidence="1 2">
    <name type="scientific">Marvinbryantia formatexigens DSM 14469</name>
    <dbReference type="NCBI Taxonomy" id="478749"/>
    <lineage>
        <taxon>Bacteria</taxon>
        <taxon>Bacillati</taxon>
        <taxon>Bacillota</taxon>
        <taxon>Clostridia</taxon>
        <taxon>Lachnospirales</taxon>
        <taxon>Lachnospiraceae</taxon>
        <taxon>Marvinbryantia</taxon>
    </lineage>
</organism>
<reference evidence="1" key="1">
    <citation type="submission" date="2009-07" db="EMBL/GenBank/DDBJ databases">
        <authorList>
            <person name="Weinstock G."/>
            <person name="Sodergren E."/>
            <person name="Clifton S."/>
            <person name="Fulton L."/>
            <person name="Fulton B."/>
            <person name="Courtney L."/>
            <person name="Fronick C."/>
            <person name="Harrison M."/>
            <person name="Strong C."/>
            <person name="Farmer C."/>
            <person name="Delahaunty K."/>
            <person name="Markovic C."/>
            <person name="Hall O."/>
            <person name="Minx P."/>
            <person name="Tomlinson C."/>
            <person name="Mitreva M."/>
            <person name="Nelson J."/>
            <person name="Hou S."/>
            <person name="Wollam A."/>
            <person name="Pepin K.H."/>
            <person name="Johnson M."/>
            <person name="Bhonagiri V."/>
            <person name="Nash W.E."/>
            <person name="Warren W."/>
            <person name="Chinwalla A."/>
            <person name="Mardis E.R."/>
            <person name="Wilson R.K."/>
        </authorList>
    </citation>
    <scope>NUCLEOTIDE SEQUENCE [LARGE SCALE GENOMIC DNA]</scope>
    <source>
        <strain evidence="1">DSM 14469</strain>
    </source>
</reference>
<accession>C6LGG6</accession>
<protein>
    <submittedName>
        <fullName evidence="1">Uncharacterized protein</fullName>
    </submittedName>
</protein>
<name>C6LGG6_9FIRM</name>
<sequence>MAFTKKEERFQVLCLKAFFFMFFFTDPSNNHLSTVSLVPDSRYHSSRLPVSVPPEQGVHFCRNIQCIPLGSHS</sequence>
<dbReference type="AlphaFoldDB" id="C6LGG6"/>
<keyword evidence="2" id="KW-1185">Reference proteome</keyword>